<proteinExistence type="inferred from homology"/>
<dbReference type="FunFam" id="3.90.600.10:FF:000001">
    <property type="entry name" value="Trifunctional purine biosynthetic protein adenosine-3"/>
    <property type="match status" value="1"/>
</dbReference>
<dbReference type="PROSITE" id="PS00184">
    <property type="entry name" value="GARS"/>
    <property type="match status" value="1"/>
</dbReference>
<dbReference type="SMART" id="SM01210">
    <property type="entry name" value="GARS_C"/>
    <property type="match status" value="1"/>
</dbReference>
<comment type="catalytic activity">
    <reaction evidence="12">
        <text>5-phospho-beta-D-ribosylamine + glycine + ATP = N(1)-(5-phospho-beta-D-ribosyl)glycinamide + ADP + phosphate + H(+)</text>
        <dbReference type="Rhea" id="RHEA:17453"/>
        <dbReference type="ChEBI" id="CHEBI:15378"/>
        <dbReference type="ChEBI" id="CHEBI:30616"/>
        <dbReference type="ChEBI" id="CHEBI:43474"/>
        <dbReference type="ChEBI" id="CHEBI:57305"/>
        <dbReference type="ChEBI" id="CHEBI:58681"/>
        <dbReference type="ChEBI" id="CHEBI:143788"/>
        <dbReference type="ChEBI" id="CHEBI:456216"/>
        <dbReference type="EC" id="6.3.4.13"/>
    </reaction>
</comment>
<sequence length="424" mass="45204">MDVLVVGSGAREHALLWKLKQSPRAGKLYAAPGNGGTASLAENVPIGVMEFEKLAAFAKEKNIGLTIPGPDDAFVGGIVDVFKKHKLRVWGPTKEAAQIEGSKAFSKQLMHESKIPTAEFAVFTAAAPALAYVHAHGVPIVIKASGLALGKGVYVCSTFEEAEKAINEIMIERVHKDAGGEVVVEEFLEGPEMSVHALTDGIAYVLFPSSQDHKAALDGDQGKNTGGMGTIAPVPWAKPDIMASIEVKVLVPTFEAIKKRGVQFQGLLFPGLKLTLDGPKVLEYNARFGDPECQVYMRLLKTDLLDLLDASIDGTIDAMRHSVVWEHGFAANIVIASGGYPEEYKTGFPVTGIDDARSVDGVVVFHAGTRSEDGQLVTAGGRVLSVSATGGTLKEALDRAYAAVGKIHFEGMHFRRDIGTKSLT</sequence>
<keyword evidence="5 12" id="KW-0436">Ligase</keyword>
<evidence type="ECO:0000256" key="11">
    <source>
        <dbReference type="ARBA" id="ARBA00042864"/>
    </source>
</evidence>
<evidence type="ECO:0000256" key="10">
    <source>
        <dbReference type="ARBA" id="ARBA00042242"/>
    </source>
</evidence>
<evidence type="ECO:0000256" key="5">
    <source>
        <dbReference type="ARBA" id="ARBA00022598"/>
    </source>
</evidence>
<comment type="pathway">
    <text evidence="3 12">Purine metabolism; IMP biosynthesis via de novo pathway; N(1)-(5-phospho-D-ribosyl)glycinamide from 5-phospho-alpha-D-ribose 1-diphosphate: step 2/2.</text>
</comment>
<evidence type="ECO:0000256" key="12">
    <source>
        <dbReference type="HAMAP-Rule" id="MF_00138"/>
    </source>
</evidence>
<comment type="cofactor">
    <cofactor evidence="2">
        <name>Mg(2+)</name>
        <dbReference type="ChEBI" id="CHEBI:18420"/>
    </cofactor>
</comment>
<dbReference type="Pfam" id="PF02844">
    <property type="entry name" value="GARS_N"/>
    <property type="match status" value="1"/>
</dbReference>
<reference evidence="15 16" key="1">
    <citation type="journal article" date="2016" name="Nat. Commun.">
        <title>Thousands of microbial genomes shed light on interconnected biogeochemical processes in an aquifer system.</title>
        <authorList>
            <person name="Anantharaman K."/>
            <person name="Brown C.T."/>
            <person name="Hug L.A."/>
            <person name="Sharon I."/>
            <person name="Castelle C.J."/>
            <person name="Probst A.J."/>
            <person name="Thomas B.C."/>
            <person name="Singh A."/>
            <person name="Wilkins M.J."/>
            <person name="Karaoz U."/>
            <person name="Brodie E.L."/>
            <person name="Williams K.H."/>
            <person name="Hubbard S.S."/>
            <person name="Banfield J.F."/>
        </authorList>
    </citation>
    <scope>NUCLEOTIDE SEQUENCE [LARGE SCALE GENOMIC DNA]</scope>
</reference>
<keyword evidence="7 12" id="KW-0658">Purine biosynthesis</keyword>
<dbReference type="InterPro" id="IPR000115">
    <property type="entry name" value="PRibGlycinamide_synth"/>
</dbReference>
<accession>A0A1F6DX49</accession>
<dbReference type="EMBL" id="MFLK01000024">
    <property type="protein sequence ID" value="OGG65976.1"/>
    <property type="molecule type" value="Genomic_DNA"/>
</dbReference>
<evidence type="ECO:0000256" key="6">
    <source>
        <dbReference type="ARBA" id="ARBA00022741"/>
    </source>
</evidence>
<dbReference type="Proteomes" id="UP000177652">
    <property type="component" value="Unassembled WGS sequence"/>
</dbReference>
<dbReference type="AlphaFoldDB" id="A0A1F6DX49"/>
<dbReference type="Gene3D" id="3.30.470.20">
    <property type="entry name" value="ATP-grasp fold, B domain"/>
    <property type="match status" value="1"/>
</dbReference>
<dbReference type="STRING" id="1798497.A3D71_02030"/>
<evidence type="ECO:0000256" key="7">
    <source>
        <dbReference type="ARBA" id="ARBA00022755"/>
    </source>
</evidence>
<dbReference type="SUPFAM" id="SSF52440">
    <property type="entry name" value="PreATP-grasp domain"/>
    <property type="match status" value="1"/>
</dbReference>
<evidence type="ECO:0000256" key="9">
    <source>
        <dbReference type="ARBA" id="ARBA00038345"/>
    </source>
</evidence>
<evidence type="ECO:0000256" key="13">
    <source>
        <dbReference type="PROSITE-ProRule" id="PRU00409"/>
    </source>
</evidence>
<dbReference type="Pfam" id="PF01071">
    <property type="entry name" value="GARS_A"/>
    <property type="match status" value="1"/>
</dbReference>
<evidence type="ECO:0000256" key="4">
    <source>
        <dbReference type="ARBA" id="ARBA00013255"/>
    </source>
</evidence>
<keyword evidence="6 13" id="KW-0547">Nucleotide-binding</keyword>
<comment type="caution">
    <text evidence="15">The sequence shown here is derived from an EMBL/GenBank/DDBJ whole genome shotgun (WGS) entry which is preliminary data.</text>
</comment>
<evidence type="ECO:0000259" key="14">
    <source>
        <dbReference type="PROSITE" id="PS50975"/>
    </source>
</evidence>
<dbReference type="PANTHER" id="PTHR43472">
    <property type="entry name" value="PHOSPHORIBOSYLAMINE--GLYCINE LIGASE"/>
    <property type="match status" value="1"/>
</dbReference>
<dbReference type="Gene3D" id="3.30.1490.20">
    <property type="entry name" value="ATP-grasp fold, A domain"/>
    <property type="match status" value="1"/>
</dbReference>
<dbReference type="PANTHER" id="PTHR43472:SF1">
    <property type="entry name" value="PHOSPHORIBOSYLAMINE--GLYCINE LIGASE, CHLOROPLASTIC"/>
    <property type="match status" value="1"/>
</dbReference>
<dbReference type="Gene3D" id="3.90.600.10">
    <property type="entry name" value="Phosphoribosylglycinamide synthetase, C-terminal domain"/>
    <property type="match status" value="1"/>
</dbReference>
<dbReference type="UniPathway" id="UPA00074">
    <property type="reaction ID" value="UER00125"/>
</dbReference>
<protein>
    <recommendedName>
        <fullName evidence="4 12">Phosphoribosylamine--glycine ligase</fullName>
        <ecNumber evidence="4 12">6.3.4.13</ecNumber>
    </recommendedName>
    <alternativeName>
        <fullName evidence="12">GARS</fullName>
    </alternativeName>
    <alternativeName>
        <fullName evidence="10 12">Glycinamide ribonucleotide synthetase</fullName>
    </alternativeName>
    <alternativeName>
        <fullName evidence="11 12">Phosphoribosylglycinamide synthetase</fullName>
    </alternativeName>
</protein>
<evidence type="ECO:0000256" key="8">
    <source>
        <dbReference type="ARBA" id="ARBA00022840"/>
    </source>
</evidence>
<dbReference type="InterPro" id="IPR037123">
    <property type="entry name" value="PRibGlycinamide_synth_C_sf"/>
</dbReference>
<dbReference type="InterPro" id="IPR020559">
    <property type="entry name" value="PRibGlycinamide_synth_CS"/>
</dbReference>
<feature type="domain" description="ATP-grasp" evidence="14">
    <location>
        <begin position="107"/>
        <end position="313"/>
    </location>
</feature>
<dbReference type="InterPro" id="IPR020561">
    <property type="entry name" value="PRibGlycinamid_synth_ATP-grasp"/>
</dbReference>
<name>A0A1F6DX49_9BACT</name>
<dbReference type="InterPro" id="IPR011054">
    <property type="entry name" value="Rudment_hybrid_motif"/>
</dbReference>
<keyword evidence="8 13" id="KW-0067">ATP-binding</keyword>
<dbReference type="InterPro" id="IPR020560">
    <property type="entry name" value="PRibGlycinamide_synth_C-dom"/>
</dbReference>
<dbReference type="InterPro" id="IPR013815">
    <property type="entry name" value="ATP_grasp_subdomain_1"/>
</dbReference>
<gene>
    <name evidence="12" type="primary">purD</name>
    <name evidence="15" type="ORF">A3D71_02030</name>
</gene>
<dbReference type="PROSITE" id="PS50975">
    <property type="entry name" value="ATP_GRASP"/>
    <property type="match status" value="1"/>
</dbReference>
<dbReference type="SUPFAM" id="SSF51246">
    <property type="entry name" value="Rudiment single hybrid motif"/>
    <property type="match status" value="1"/>
</dbReference>
<dbReference type="InterPro" id="IPR016185">
    <property type="entry name" value="PreATP-grasp_dom_sf"/>
</dbReference>
<evidence type="ECO:0000313" key="16">
    <source>
        <dbReference type="Proteomes" id="UP000177652"/>
    </source>
</evidence>
<dbReference type="HAMAP" id="MF_00138">
    <property type="entry name" value="GARS"/>
    <property type="match status" value="1"/>
</dbReference>
<dbReference type="EC" id="6.3.4.13" evidence="4 12"/>
<dbReference type="SUPFAM" id="SSF56059">
    <property type="entry name" value="Glutathione synthetase ATP-binding domain-like"/>
    <property type="match status" value="1"/>
</dbReference>
<dbReference type="Gene3D" id="3.40.50.20">
    <property type="match status" value="1"/>
</dbReference>
<evidence type="ECO:0000313" key="15">
    <source>
        <dbReference type="EMBL" id="OGG65976.1"/>
    </source>
</evidence>
<dbReference type="NCBIfam" id="TIGR00877">
    <property type="entry name" value="purD"/>
    <property type="match status" value="1"/>
</dbReference>
<comment type="similarity">
    <text evidence="9 12">Belongs to the GARS family.</text>
</comment>
<organism evidence="15 16">
    <name type="scientific">Candidatus Kaiserbacteria bacterium RIFCSPHIGHO2_02_FULL_55_20</name>
    <dbReference type="NCBI Taxonomy" id="1798497"/>
    <lineage>
        <taxon>Bacteria</taxon>
        <taxon>Candidatus Kaiseribacteriota</taxon>
    </lineage>
</organism>
<dbReference type="GO" id="GO:0004637">
    <property type="term" value="F:phosphoribosylamine-glycine ligase activity"/>
    <property type="evidence" value="ECO:0007669"/>
    <property type="project" value="UniProtKB-UniRule"/>
</dbReference>
<comment type="cofactor">
    <cofactor evidence="1">
        <name>Mn(2+)</name>
        <dbReference type="ChEBI" id="CHEBI:29035"/>
    </cofactor>
</comment>
<evidence type="ECO:0000256" key="3">
    <source>
        <dbReference type="ARBA" id="ARBA00005174"/>
    </source>
</evidence>
<dbReference type="InterPro" id="IPR011761">
    <property type="entry name" value="ATP-grasp"/>
</dbReference>
<dbReference type="Pfam" id="PF02843">
    <property type="entry name" value="GARS_C"/>
    <property type="match status" value="1"/>
</dbReference>
<evidence type="ECO:0000256" key="1">
    <source>
        <dbReference type="ARBA" id="ARBA00001936"/>
    </source>
</evidence>
<evidence type="ECO:0000256" key="2">
    <source>
        <dbReference type="ARBA" id="ARBA00001946"/>
    </source>
</evidence>
<dbReference type="GO" id="GO:0009113">
    <property type="term" value="P:purine nucleobase biosynthetic process"/>
    <property type="evidence" value="ECO:0007669"/>
    <property type="project" value="InterPro"/>
</dbReference>
<dbReference type="InterPro" id="IPR020562">
    <property type="entry name" value="PRibGlycinamide_synth_N"/>
</dbReference>
<dbReference type="GO" id="GO:0006189">
    <property type="term" value="P:'de novo' IMP biosynthetic process"/>
    <property type="evidence" value="ECO:0007669"/>
    <property type="project" value="UniProtKB-UniRule"/>
</dbReference>
<dbReference type="SMART" id="SM01209">
    <property type="entry name" value="GARS_A"/>
    <property type="match status" value="1"/>
</dbReference>
<dbReference type="GO" id="GO:0046872">
    <property type="term" value="F:metal ion binding"/>
    <property type="evidence" value="ECO:0007669"/>
    <property type="project" value="InterPro"/>
</dbReference>
<dbReference type="GO" id="GO:0005524">
    <property type="term" value="F:ATP binding"/>
    <property type="evidence" value="ECO:0007669"/>
    <property type="project" value="UniProtKB-UniRule"/>
</dbReference>